<organism evidence="2 3">
    <name type="scientific">Roseomonas mucosa</name>
    <dbReference type="NCBI Taxonomy" id="207340"/>
    <lineage>
        <taxon>Bacteria</taxon>
        <taxon>Pseudomonadati</taxon>
        <taxon>Pseudomonadota</taxon>
        <taxon>Alphaproteobacteria</taxon>
        <taxon>Acetobacterales</taxon>
        <taxon>Roseomonadaceae</taxon>
        <taxon>Roseomonas</taxon>
    </lineage>
</organism>
<name>A0A379N2K5_9PROT</name>
<evidence type="ECO:0000313" key="3">
    <source>
        <dbReference type="Proteomes" id="UP000254919"/>
    </source>
</evidence>
<evidence type="ECO:0000313" key="2">
    <source>
        <dbReference type="EMBL" id="SUE41079.1"/>
    </source>
</evidence>
<proteinExistence type="predicted"/>
<sequence length="121" mass="13682">MRPNWDGYPPAGWRQTESWHWLQLSACHTGRPCTPRPMLWKPAEGIWTNEDLWGDGPIRLLPAEIDADYISRFCREPEGAANHDAAAVFPIAPPVAPRLHPAGTRAEPWEKPSTRGRVPLR</sequence>
<gene>
    <name evidence="2" type="ORF">NCTC13291_02656</name>
</gene>
<dbReference type="EMBL" id="UGVN01000001">
    <property type="protein sequence ID" value="SUE41079.1"/>
    <property type="molecule type" value="Genomic_DNA"/>
</dbReference>
<protein>
    <submittedName>
        <fullName evidence="2">Uncharacterized protein</fullName>
    </submittedName>
</protein>
<evidence type="ECO:0000256" key="1">
    <source>
        <dbReference type="SAM" id="MobiDB-lite"/>
    </source>
</evidence>
<accession>A0A379N2K5</accession>
<feature type="region of interest" description="Disordered" evidence="1">
    <location>
        <begin position="99"/>
        <end position="121"/>
    </location>
</feature>
<reference evidence="2 3" key="1">
    <citation type="submission" date="2018-06" db="EMBL/GenBank/DDBJ databases">
        <authorList>
            <consortium name="Pathogen Informatics"/>
            <person name="Doyle S."/>
        </authorList>
    </citation>
    <scope>NUCLEOTIDE SEQUENCE [LARGE SCALE GENOMIC DNA]</scope>
    <source>
        <strain evidence="2 3">NCTC13291</strain>
    </source>
</reference>
<dbReference type="Proteomes" id="UP000254919">
    <property type="component" value="Unassembled WGS sequence"/>
</dbReference>
<dbReference type="AlphaFoldDB" id="A0A379N2K5"/>